<evidence type="ECO:0008006" key="3">
    <source>
        <dbReference type="Google" id="ProtNLM"/>
    </source>
</evidence>
<name>A0A3D9CJG7_9FLAO</name>
<sequence>MYDNLEQLFYQGNLEQCIAEGEQYLLSHPEDQEVLFLMAVAYHDLVYYDGHEAVYEAIKHHVIPYLRRILQLNPNNQKALYNILDYPLGNEYTLMQIGIAKKHITRENKDEFTGYAERMLEDPDYAGHGYDFLVKIYESLRENKALLNCLEAGMYYFRKADAGNREVRDKNISLFWIKKIYLLDREKMVSGQELTAMIEQEYSSFVTRNEYDFINLADIAYENNATDLSLKMMLKVIQGENSAAYIHEKLVEWHHRFAELIENGYSNPDVFYYQLIIERNYAGMLNVSEDFYYTHALEVIDTHPEVFSGYHFAGTYLYEDQRYAEAIPLLEKAVALSSNATAWRRKAEAEYHLYKTVSAEIPEFYDYPTDIYNEGVYINEFIDELEDENDKRQWTEASCEVYKQAHEAFRKYFEEDQFDSDYHNDLHTRAMCCNNLAIKYSLLGDHQKAAETALEGLKYSEFIELHLVLIDALLDGENYEETEKALDHYFSLYGESEDYFYKNLYYRARQVQLHELMGDDNAFEEAEEVLTYAYQHTMENPEIDDYDYRDLEAGKNVLEGILFHHLDSKDPETKKSYYEGMAERFPQEPNPQFALMQIYNEQENYGKVALAAKKYLENKKEFLLDAFDKAKTIYMIVKSDFLQDNYHEAASVFSQYDAECEEAMDPEEYVVWLSYGVRIYEKLNNKEQTLVFAEKFNDIYNTEEWGYDDLVESVELAKAVVLYHAGNLKEAHAILEQVRSVQNYDPIADEYKTTWKKPGLFSKFGF</sequence>
<dbReference type="InterPro" id="IPR019734">
    <property type="entry name" value="TPR_rpt"/>
</dbReference>
<dbReference type="SMART" id="SM00028">
    <property type="entry name" value="TPR"/>
    <property type="match status" value="2"/>
</dbReference>
<dbReference type="SUPFAM" id="SSF48452">
    <property type="entry name" value="TPR-like"/>
    <property type="match status" value="1"/>
</dbReference>
<evidence type="ECO:0000313" key="2">
    <source>
        <dbReference type="Proteomes" id="UP000256769"/>
    </source>
</evidence>
<reference evidence="1 2" key="1">
    <citation type="journal article" date="2007" name="Int. J. Syst. Evol. Microbiol.">
        <title>Chryseobacterium flavum sp. nov., isolated from polluted soil.</title>
        <authorList>
            <person name="Zhou Y."/>
            <person name="Dong J."/>
            <person name="Wang X."/>
            <person name="Huang X."/>
            <person name="Zhang K.Y."/>
            <person name="Zhang Y.Q."/>
            <person name="Guo Y.F."/>
            <person name="Lai R."/>
            <person name="Li W.J."/>
        </authorList>
    </citation>
    <scope>NUCLEOTIDE SEQUENCE [LARGE SCALE GENOMIC DNA]</scope>
    <source>
        <strain evidence="1 2">KCTC 12877</strain>
    </source>
</reference>
<comment type="caution">
    <text evidence="1">The sequence shown here is derived from an EMBL/GenBank/DDBJ whole genome shotgun (WGS) entry which is preliminary data.</text>
</comment>
<proteinExistence type="predicted"/>
<keyword evidence="2" id="KW-1185">Reference proteome</keyword>
<dbReference type="InterPro" id="IPR011990">
    <property type="entry name" value="TPR-like_helical_dom_sf"/>
</dbReference>
<dbReference type="OrthoDB" id="1391234at2"/>
<dbReference type="Gene3D" id="1.25.40.10">
    <property type="entry name" value="Tetratricopeptide repeat domain"/>
    <property type="match status" value="3"/>
</dbReference>
<protein>
    <recommendedName>
        <fullName evidence="3">Tetratricopeptide repeat protein</fullName>
    </recommendedName>
</protein>
<dbReference type="EMBL" id="QNUE01000011">
    <property type="protein sequence ID" value="REC65887.1"/>
    <property type="molecule type" value="Genomic_DNA"/>
</dbReference>
<organism evidence="1 2">
    <name type="scientific">Chryseobacterium flavum</name>
    <dbReference type="NCBI Taxonomy" id="415851"/>
    <lineage>
        <taxon>Bacteria</taxon>
        <taxon>Pseudomonadati</taxon>
        <taxon>Bacteroidota</taxon>
        <taxon>Flavobacteriia</taxon>
        <taxon>Flavobacteriales</taxon>
        <taxon>Weeksellaceae</taxon>
        <taxon>Chryseobacterium group</taxon>
        <taxon>Chryseobacterium</taxon>
    </lineage>
</organism>
<accession>A0A3D9CJG7</accession>
<gene>
    <name evidence="1" type="ORF">DRF59_13940</name>
</gene>
<dbReference type="AlphaFoldDB" id="A0A3D9CJG7"/>
<evidence type="ECO:0000313" key="1">
    <source>
        <dbReference type="EMBL" id="REC65887.1"/>
    </source>
</evidence>
<dbReference type="RefSeq" id="WP_115961237.1">
    <property type="nucleotide sequence ID" value="NZ_CBCRVL010000018.1"/>
</dbReference>
<dbReference type="Proteomes" id="UP000256769">
    <property type="component" value="Unassembled WGS sequence"/>
</dbReference>